<evidence type="ECO:0000313" key="3">
    <source>
        <dbReference type="Proteomes" id="UP000265703"/>
    </source>
</evidence>
<reference evidence="2 3" key="1">
    <citation type="submission" date="2018-06" db="EMBL/GenBank/DDBJ databases">
        <title>Comparative genomics reveals the genomic features of Rhizophagus irregularis, R. cerebriforme, R. diaphanum and Gigaspora rosea, and their symbiotic lifestyle signature.</title>
        <authorList>
            <person name="Morin E."/>
            <person name="San Clemente H."/>
            <person name="Chen E.C.H."/>
            <person name="De La Providencia I."/>
            <person name="Hainaut M."/>
            <person name="Kuo A."/>
            <person name="Kohler A."/>
            <person name="Murat C."/>
            <person name="Tang N."/>
            <person name="Roy S."/>
            <person name="Loubradou J."/>
            <person name="Henrissat B."/>
            <person name="Grigoriev I.V."/>
            <person name="Corradi N."/>
            <person name="Roux C."/>
            <person name="Martin F.M."/>
        </authorList>
    </citation>
    <scope>NUCLEOTIDE SEQUENCE [LARGE SCALE GENOMIC DNA]</scope>
    <source>
        <strain evidence="2 3">DAOM 227022</strain>
    </source>
</reference>
<evidence type="ECO:0008006" key="4">
    <source>
        <dbReference type="Google" id="ProtNLM"/>
    </source>
</evidence>
<name>A0A397TIW7_9GLOM</name>
<dbReference type="EMBL" id="QKYT01000073">
    <property type="protein sequence ID" value="RIA94794.1"/>
    <property type="molecule type" value="Genomic_DNA"/>
</dbReference>
<comment type="caution">
    <text evidence="2">The sequence shown here is derived from an EMBL/GenBank/DDBJ whole genome shotgun (WGS) entry which is preliminary data.</text>
</comment>
<evidence type="ECO:0000313" key="2">
    <source>
        <dbReference type="EMBL" id="RIA94794.1"/>
    </source>
</evidence>
<dbReference type="SUPFAM" id="SSF52540">
    <property type="entry name" value="P-loop containing nucleoside triphosphate hydrolases"/>
    <property type="match status" value="1"/>
</dbReference>
<dbReference type="InterPro" id="IPR027417">
    <property type="entry name" value="P-loop_NTPase"/>
</dbReference>
<keyword evidence="1" id="KW-0812">Transmembrane</keyword>
<accession>A0A397TIW7</accession>
<organism evidence="2 3">
    <name type="scientific">Glomus cerebriforme</name>
    <dbReference type="NCBI Taxonomy" id="658196"/>
    <lineage>
        <taxon>Eukaryota</taxon>
        <taxon>Fungi</taxon>
        <taxon>Fungi incertae sedis</taxon>
        <taxon>Mucoromycota</taxon>
        <taxon>Glomeromycotina</taxon>
        <taxon>Glomeromycetes</taxon>
        <taxon>Glomerales</taxon>
        <taxon>Glomeraceae</taxon>
        <taxon>Glomus</taxon>
    </lineage>
</organism>
<protein>
    <recommendedName>
        <fullName evidence="4">ATPase AAA-type core domain-containing protein</fullName>
    </recommendedName>
</protein>
<sequence length="279" mass="32534">MTYYFRRSILPSHLITHQVMFLQPQKFLLRKSNPVLFQSSLSKSYTNFSPSSQKDSTFFSHYMKKSTKATIEQFSAVIIAKFIVTGIISYLLVDLIYARYKNRRNERLLNNTIEKGNQPDLEFLETDLISRPEIIERLKVIFQPHKDQSYYHIVCEEHGTGKTTLTRIASREAGAGVIYFDVPVTFEKFAKEFAKTINFSFEKHISFKWKILGYITDKSTYPKWIRVMDAFKRASAVYKAKYGKPPVIIYNNISRLVHKDKGIEMLITLQDDAKDNADH</sequence>
<gene>
    <name evidence="2" type="ORF">C1645_817493</name>
</gene>
<dbReference type="Proteomes" id="UP000265703">
    <property type="component" value="Unassembled WGS sequence"/>
</dbReference>
<dbReference type="PANTHER" id="PTHR36168">
    <property type="entry name" value="CHROMOSOME 1, WHOLE GENOME SHOTGUN SEQUENCE"/>
    <property type="match status" value="1"/>
</dbReference>
<dbReference type="Gene3D" id="3.40.50.300">
    <property type="entry name" value="P-loop containing nucleotide triphosphate hydrolases"/>
    <property type="match status" value="1"/>
</dbReference>
<dbReference type="OrthoDB" id="2333074at2759"/>
<dbReference type="PANTHER" id="PTHR36168:SF1">
    <property type="entry name" value="ORC1-LIKE AAA ATPASE DOMAIN-CONTAINING PROTEIN"/>
    <property type="match status" value="1"/>
</dbReference>
<feature type="transmembrane region" description="Helical" evidence="1">
    <location>
        <begin position="74"/>
        <end position="97"/>
    </location>
</feature>
<keyword evidence="1" id="KW-1133">Transmembrane helix</keyword>
<proteinExistence type="predicted"/>
<keyword evidence="1" id="KW-0472">Membrane</keyword>
<dbReference type="AlphaFoldDB" id="A0A397TIW7"/>
<evidence type="ECO:0000256" key="1">
    <source>
        <dbReference type="SAM" id="Phobius"/>
    </source>
</evidence>
<keyword evidence="3" id="KW-1185">Reference proteome</keyword>